<sequence>MLSTVVNDEKVTFSFNPSISEDTKATETFTFEELEINKNVDEKTLKKELEKKFQAWVLNKLNISYSIVIEESFEK</sequence>
<name>A0ABV8W063_9BACI</name>
<dbReference type="EMBL" id="JBHSDV010000007">
    <property type="protein sequence ID" value="MFC4389270.1"/>
    <property type="molecule type" value="Genomic_DNA"/>
</dbReference>
<comment type="caution">
    <text evidence="1">The sequence shown here is derived from an EMBL/GenBank/DDBJ whole genome shotgun (WGS) entry which is preliminary data.</text>
</comment>
<protein>
    <submittedName>
        <fullName evidence="1">Uncharacterized protein</fullName>
    </submittedName>
</protein>
<dbReference type="Proteomes" id="UP001595880">
    <property type="component" value="Unassembled WGS sequence"/>
</dbReference>
<organism evidence="1 2">
    <name type="scientific">Gracilibacillus marinus</name>
    <dbReference type="NCBI Taxonomy" id="630535"/>
    <lineage>
        <taxon>Bacteria</taxon>
        <taxon>Bacillati</taxon>
        <taxon>Bacillota</taxon>
        <taxon>Bacilli</taxon>
        <taxon>Bacillales</taxon>
        <taxon>Bacillaceae</taxon>
        <taxon>Gracilibacillus</taxon>
    </lineage>
</organism>
<reference evidence="2" key="1">
    <citation type="journal article" date="2019" name="Int. J. Syst. Evol. Microbiol.">
        <title>The Global Catalogue of Microorganisms (GCM) 10K type strain sequencing project: providing services to taxonomists for standard genome sequencing and annotation.</title>
        <authorList>
            <consortium name="The Broad Institute Genomics Platform"/>
            <consortium name="The Broad Institute Genome Sequencing Center for Infectious Disease"/>
            <person name="Wu L."/>
            <person name="Ma J."/>
        </authorList>
    </citation>
    <scope>NUCLEOTIDE SEQUENCE [LARGE SCALE GENOMIC DNA]</scope>
    <source>
        <strain evidence="2">KACC 14058</strain>
    </source>
</reference>
<evidence type="ECO:0000313" key="1">
    <source>
        <dbReference type="EMBL" id="MFC4389270.1"/>
    </source>
</evidence>
<keyword evidence="2" id="KW-1185">Reference proteome</keyword>
<evidence type="ECO:0000313" key="2">
    <source>
        <dbReference type="Proteomes" id="UP001595880"/>
    </source>
</evidence>
<accession>A0ABV8W063</accession>
<dbReference type="RefSeq" id="WP_390200864.1">
    <property type="nucleotide sequence ID" value="NZ_JBHSDV010000007.1"/>
</dbReference>
<gene>
    <name evidence="1" type="ORF">ACFOZ1_15925</name>
</gene>
<proteinExistence type="predicted"/>